<sequence length="200" mass="23467">MRKITRDCHFIASGKDSNGDPIGKQAYVDPTNPNLSWVYLCPDELTELLYRVKNIYNVSKPIIITENGSPDMNDTSKTYQQVRDDTYRMEYIKKHLIAIRTAIRNNVNVMGYYVWSFMDSFEWSSGYKDRFGLIYVDYVNNLQRYPKNSALWFKKFLSEKKEGLLKRSRMDDNEEVEVNETMVEADKPTEVISKLKKAKV</sequence>
<reference evidence="2" key="1">
    <citation type="journal article" date="2022" name="Mol. Ecol. Resour.">
        <title>The genomes of chicory, endive, great burdock and yacon provide insights into Asteraceae palaeo-polyploidization history and plant inulin production.</title>
        <authorList>
            <person name="Fan W."/>
            <person name="Wang S."/>
            <person name="Wang H."/>
            <person name="Wang A."/>
            <person name="Jiang F."/>
            <person name="Liu H."/>
            <person name="Zhao H."/>
            <person name="Xu D."/>
            <person name="Zhang Y."/>
        </authorList>
    </citation>
    <scope>NUCLEOTIDE SEQUENCE [LARGE SCALE GENOMIC DNA]</scope>
    <source>
        <strain evidence="2">cv. Niubang</strain>
    </source>
</reference>
<protein>
    <submittedName>
        <fullName evidence="1">Uncharacterized protein</fullName>
    </submittedName>
</protein>
<dbReference type="Proteomes" id="UP001055879">
    <property type="component" value="Linkage Group LG11"/>
</dbReference>
<comment type="caution">
    <text evidence="1">The sequence shown here is derived from an EMBL/GenBank/DDBJ whole genome shotgun (WGS) entry which is preliminary data.</text>
</comment>
<accession>A0ACB8Z6D2</accession>
<proteinExistence type="predicted"/>
<organism evidence="1 2">
    <name type="scientific">Arctium lappa</name>
    <name type="common">Greater burdock</name>
    <name type="synonym">Lappa major</name>
    <dbReference type="NCBI Taxonomy" id="4217"/>
    <lineage>
        <taxon>Eukaryota</taxon>
        <taxon>Viridiplantae</taxon>
        <taxon>Streptophyta</taxon>
        <taxon>Embryophyta</taxon>
        <taxon>Tracheophyta</taxon>
        <taxon>Spermatophyta</taxon>
        <taxon>Magnoliopsida</taxon>
        <taxon>eudicotyledons</taxon>
        <taxon>Gunneridae</taxon>
        <taxon>Pentapetalae</taxon>
        <taxon>asterids</taxon>
        <taxon>campanulids</taxon>
        <taxon>Asterales</taxon>
        <taxon>Asteraceae</taxon>
        <taxon>Carduoideae</taxon>
        <taxon>Cardueae</taxon>
        <taxon>Arctiinae</taxon>
        <taxon>Arctium</taxon>
    </lineage>
</organism>
<dbReference type="EMBL" id="CM042057">
    <property type="protein sequence ID" value="KAI3693347.1"/>
    <property type="molecule type" value="Genomic_DNA"/>
</dbReference>
<evidence type="ECO:0000313" key="2">
    <source>
        <dbReference type="Proteomes" id="UP001055879"/>
    </source>
</evidence>
<evidence type="ECO:0000313" key="1">
    <source>
        <dbReference type="EMBL" id="KAI3693347.1"/>
    </source>
</evidence>
<name>A0ACB8Z6D2_ARCLA</name>
<keyword evidence="2" id="KW-1185">Reference proteome</keyword>
<reference evidence="1 2" key="2">
    <citation type="journal article" date="2022" name="Mol. Ecol. Resour.">
        <title>The genomes of chicory, endive, great burdock and yacon provide insights into Asteraceae paleo-polyploidization history and plant inulin production.</title>
        <authorList>
            <person name="Fan W."/>
            <person name="Wang S."/>
            <person name="Wang H."/>
            <person name="Wang A."/>
            <person name="Jiang F."/>
            <person name="Liu H."/>
            <person name="Zhao H."/>
            <person name="Xu D."/>
            <person name="Zhang Y."/>
        </authorList>
    </citation>
    <scope>NUCLEOTIDE SEQUENCE [LARGE SCALE GENOMIC DNA]</scope>
    <source>
        <strain evidence="2">cv. Niubang</strain>
    </source>
</reference>
<gene>
    <name evidence="1" type="ORF">L6452_33182</name>
</gene>